<protein>
    <submittedName>
        <fullName evidence="2">Uncharacterized protein</fullName>
    </submittedName>
</protein>
<comment type="caution">
    <text evidence="2">The sequence shown here is derived from an EMBL/GenBank/DDBJ whole genome shotgun (WGS) entry which is preliminary data.</text>
</comment>
<dbReference type="EMBL" id="JAIWYP010000001">
    <property type="protein sequence ID" value="KAH3888454.1"/>
    <property type="molecule type" value="Genomic_DNA"/>
</dbReference>
<feature type="signal peptide" evidence="1">
    <location>
        <begin position="1"/>
        <end position="16"/>
    </location>
</feature>
<sequence>MWHKIGLSLGLCFVFAQVDVELAKTEANKPEEDVELKKKLWLRIGEWKCTAHNLCLLLASAACFYP</sequence>
<organism evidence="2 3">
    <name type="scientific">Dreissena polymorpha</name>
    <name type="common">Zebra mussel</name>
    <name type="synonym">Mytilus polymorpha</name>
    <dbReference type="NCBI Taxonomy" id="45954"/>
    <lineage>
        <taxon>Eukaryota</taxon>
        <taxon>Metazoa</taxon>
        <taxon>Spiralia</taxon>
        <taxon>Lophotrochozoa</taxon>
        <taxon>Mollusca</taxon>
        <taxon>Bivalvia</taxon>
        <taxon>Autobranchia</taxon>
        <taxon>Heteroconchia</taxon>
        <taxon>Euheterodonta</taxon>
        <taxon>Imparidentia</taxon>
        <taxon>Neoheterodontei</taxon>
        <taxon>Myida</taxon>
        <taxon>Dreissenoidea</taxon>
        <taxon>Dreissenidae</taxon>
        <taxon>Dreissena</taxon>
    </lineage>
</organism>
<keyword evidence="1" id="KW-0732">Signal</keyword>
<reference evidence="2" key="1">
    <citation type="journal article" date="2019" name="bioRxiv">
        <title>The Genome of the Zebra Mussel, Dreissena polymorpha: A Resource for Invasive Species Research.</title>
        <authorList>
            <person name="McCartney M.A."/>
            <person name="Auch B."/>
            <person name="Kono T."/>
            <person name="Mallez S."/>
            <person name="Zhang Y."/>
            <person name="Obille A."/>
            <person name="Becker A."/>
            <person name="Abrahante J.E."/>
            <person name="Garbe J."/>
            <person name="Badalamenti J.P."/>
            <person name="Herman A."/>
            <person name="Mangelson H."/>
            <person name="Liachko I."/>
            <person name="Sullivan S."/>
            <person name="Sone E.D."/>
            <person name="Koren S."/>
            <person name="Silverstein K.A.T."/>
            <person name="Beckman K.B."/>
            <person name="Gohl D.M."/>
        </authorList>
    </citation>
    <scope>NUCLEOTIDE SEQUENCE</scope>
    <source>
        <strain evidence="2">Duluth1</strain>
        <tissue evidence="2">Whole animal</tissue>
    </source>
</reference>
<evidence type="ECO:0000313" key="3">
    <source>
        <dbReference type="Proteomes" id="UP000828390"/>
    </source>
</evidence>
<evidence type="ECO:0000313" key="2">
    <source>
        <dbReference type="EMBL" id="KAH3888454.1"/>
    </source>
</evidence>
<dbReference type="Proteomes" id="UP000828390">
    <property type="component" value="Unassembled WGS sequence"/>
</dbReference>
<evidence type="ECO:0000256" key="1">
    <source>
        <dbReference type="SAM" id="SignalP"/>
    </source>
</evidence>
<reference evidence="2" key="2">
    <citation type="submission" date="2020-11" db="EMBL/GenBank/DDBJ databases">
        <authorList>
            <person name="McCartney M.A."/>
            <person name="Auch B."/>
            <person name="Kono T."/>
            <person name="Mallez S."/>
            <person name="Becker A."/>
            <person name="Gohl D.M."/>
            <person name="Silverstein K.A.T."/>
            <person name="Koren S."/>
            <person name="Bechman K.B."/>
            <person name="Herman A."/>
            <person name="Abrahante J.E."/>
            <person name="Garbe J."/>
        </authorList>
    </citation>
    <scope>NUCLEOTIDE SEQUENCE</scope>
    <source>
        <strain evidence="2">Duluth1</strain>
        <tissue evidence="2">Whole animal</tissue>
    </source>
</reference>
<dbReference type="AlphaFoldDB" id="A0A9D4N743"/>
<accession>A0A9D4N743</accession>
<keyword evidence="3" id="KW-1185">Reference proteome</keyword>
<feature type="chain" id="PRO_5039371578" evidence="1">
    <location>
        <begin position="17"/>
        <end position="66"/>
    </location>
</feature>
<proteinExistence type="predicted"/>
<gene>
    <name evidence="2" type="ORF">DPMN_012489</name>
</gene>
<name>A0A9D4N743_DREPO</name>